<dbReference type="Proteomes" id="UP000233387">
    <property type="component" value="Unassembled WGS sequence"/>
</dbReference>
<dbReference type="GO" id="GO:0009307">
    <property type="term" value="P:DNA restriction-modification system"/>
    <property type="evidence" value="ECO:0007669"/>
    <property type="project" value="InterPro"/>
</dbReference>
<reference evidence="2 3" key="1">
    <citation type="submission" date="2017-06" db="EMBL/GenBank/DDBJ databases">
        <title>Raineya orbicola gen. nov., sp. nov. a slightly thermophilic bacterium of the phylum Bacteroidetes and the description of Raineyaceae fam. nov.</title>
        <authorList>
            <person name="Albuquerque L."/>
            <person name="Polonia A.R.M."/>
            <person name="Barroso C."/>
            <person name="Froufe H.J.C."/>
            <person name="Lage O."/>
            <person name="Lobo-Da-Cunha A."/>
            <person name="Egas C."/>
            <person name="Da Costa M.S."/>
        </authorList>
    </citation>
    <scope>NUCLEOTIDE SEQUENCE [LARGE SCALE GENOMIC DNA]</scope>
    <source>
        <strain evidence="2 3">SPSPC-11</strain>
    </source>
</reference>
<gene>
    <name evidence="2" type="ORF">Rain11_0769</name>
</gene>
<dbReference type="Pfam" id="PF26568">
    <property type="entry name" value="RE_BanI_C"/>
    <property type="match status" value="1"/>
</dbReference>
<evidence type="ECO:0000313" key="2">
    <source>
        <dbReference type="EMBL" id="PKQ70248.1"/>
    </source>
</evidence>
<dbReference type="AlphaFoldDB" id="A0A2N3IJ16"/>
<accession>A0A2N3IJ16</accession>
<protein>
    <recommendedName>
        <fullName evidence="1">BanI/HgiCI C-terminal domain-containing protein</fullName>
    </recommendedName>
</protein>
<keyword evidence="3" id="KW-1185">Reference proteome</keyword>
<evidence type="ECO:0000259" key="1">
    <source>
        <dbReference type="Pfam" id="PF26568"/>
    </source>
</evidence>
<sequence>MGFLLYLRMTAQEKFKTVLEKNTFYFYNATFQEKYESYINALNETLLVLKNHIETQGLKKEIFENLLLEKENGLRALLALTGFANESLKRIITIVRVSQNKELSKLLYKDKWCENESIDSVREWGDSKIEKLIKNNAFFRKGIVNLFFEGATIPFLSQTLPLFELKKLSISKLKFEISALVDTLVRYKEKGSYAGQTENNPEFLIKTLLEEQDIPFEKGDLQELFKNRFNEKRTMDFLLPSKENPQIIIECSFLVTTSSGQGDKSKTEVNIRKMINEFYPEAKFIGFIDGIGWYVRQSDLKRMIEAFDDVFTFHKEEVERFKKYVKSNLKWKQNS</sequence>
<comment type="caution">
    <text evidence="2">The sequence shown here is derived from an EMBL/GenBank/DDBJ whole genome shotgun (WGS) entry which is preliminary data.</text>
</comment>
<dbReference type="GO" id="GO:0009036">
    <property type="term" value="F:type II site-specific deoxyribonuclease activity"/>
    <property type="evidence" value="ECO:0007669"/>
    <property type="project" value="InterPro"/>
</dbReference>
<dbReference type="EMBL" id="NKXO01000009">
    <property type="protein sequence ID" value="PKQ70248.1"/>
    <property type="molecule type" value="Genomic_DNA"/>
</dbReference>
<name>A0A2N3IJ16_9BACT</name>
<organism evidence="2 3">
    <name type="scientific">Raineya orbicola</name>
    <dbReference type="NCBI Taxonomy" id="2016530"/>
    <lineage>
        <taxon>Bacteria</taxon>
        <taxon>Pseudomonadati</taxon>
        <taxon>Bacteroidota</taxon>
        <taxon>Cytophagia</taxon>
        <taxon>Cytophagales</taxon>
        <taxon>Raineyaceae</taxon>
        <taxon>Raineya</taxon>
    </lineage>
</organism>
<dbReference type="InterPro" id="IPR058973">
    <property type="entry name" value="RE_BanI/HgiCI_C"/>
</dbReference>
<feature type="domain" description="BanI/HgiCI C-terminal" evidence="1">
    <location>
        <begin position="217"/>
        <end position="328"/>
    </location>
</feature>
<dbReference type="GO" id="GO:0003677">
    <property type="term" value="F:DNA binding"/>
    <property type="evidence" value="ECO:0007669"/>
    <property type="project" value="InterPro"/>
</dbReference>
<proteinExistence type="predicted"/>
<evidence type="ECO:0000313" key="3">
    <source>
        <dbReference type="Proteomes" id="UP000233387"/>
    </source>
</evidence>